<dbReference type="Gene3D" id="2.120.10.30">
    <property type="entry name" value="TolB, C-terminal domain"/>
    <property type="match status" value="2"/>
</dbReference>
<dbReference type="GO" id="GO:0004252">
    <property type="term" value="F:serine-type endopeptidase activity"/>
    <property type="evidence" value="ECO:0007669"/>
    <property type="project" value="TreeGrafter"/>
</dbReference>
<evidence type="ECO:0000256" key="2">
    <source>
        <dbReference type="ARBA" id="ARBA00022825"/>
    </source>
</evidence>
<dbReference type="RefSeq" id="WP_183976841.1">
    <property type="nucleotide sequence ID" value="NZ_JACHEB010000005.1"/>
</dbReference>
<dbReference type="AlphaFoldDB" id="A0A9X0QEF3"/>
<dbReference type="InterPro" id="IPR001375">
    <property type="entry name" value="Peptidase_S9_cat"/>
</dbReference>
<dbReference type="InterPro" id="IPR029058">
    <property type="entry name" value="AB_hydrolase_fold"/>
</dbReference>
<accession>A0A9X0QEF3</accession>
<keyword evidence="5" id="KW-0031">Aminopeptidase</keyword>
<dbReference type="GO" id="GO:0006508">
    <property type="term" value="P:proteolysis"/>
    <property type="evidence" value="ECO:0007669"/>
    <property type="project" value="InterPro"/>
</dbReference>
<dbReference type="Pfam" id="PF07676">
    <property type="entry name" value="PD40"/>
    <property type="match status" value="3"/>
</dbReference>
<protein>
    <submittedName>
        <fullName evidence="5">Dipeptidyl aminopeptidase/acylaminoacyl peptidase</fullName>
    </submittedName>
</protein>
<evidence type="ECO:0000256" key="1">
    <source>
        <dbReference type="ARBA" id="ARBA00022801"/>
    </source>
</evidence>
<feature type="compositionally biased region" description="Polar residues" evidence="3">
    <location>
        <begin position="860"/>
        <end position="877"/>
    </location>
</feature>
<comment type="caution">
    <text evidence="5">The sequence shown here is derived from an EMBL/GenBank/DDBJ whole genome shotgun (WGS) entry which is preliminary data.</text>
</comment>
<dbReference type="GO" id="GO:0004177">
    <property type="term" value="F:aminopeptidase activity"/>
    <property type="evidence" value="ECO:0007669"/>
    <property type="project" value="UniProtKB-KW"/>
</dbReference>
<evidence type="ECO:0000313" key="6">
    <source>
        <dbReference type="Proteomes" id="UP000535182"/>
    </source>
</evidence>
<evidence type="ECO:0000259" key="4">
    <source>
        <dbReference type="Pfam" id="PF00326"/>
    </source>
</evidence>
<dbReference type="EMBL" id="JACHEB010000005">
    <property type="protein sequence ID" value="MBB5328880.1"/>
    <property type="molecule type" value="Genomic_DNA"/>
</dbReference>
<dbReference type="Proteomes" id="UP000535182">
    <property type="component" value="Unassembled WGS sequence"/>
</dbReference>
<dbReference type="InterPro" id="IPR011659">
    <property type="entry name" value="WD40"/>
</dbReference>
<keyword evidence="5" id="KW-0645">Protease</keyword>
<keyword evidence="6" id="KW-1185">Reference proteome</keyword>
<dbReference type="Pfam" id="PF00326">
    <property type="entry name" value="Peptidase_S9"/>
    <property type="match status" value="1"/>
</dbReference>
<reference evidence="5 6" key="1">
    <citation type="submission" date="2020-08" db="EMBL/GenBank/DDBJ databases">
        <title>Genomic Encyclopedia of Type Strains, Phase IV (KMG-V): Genome sequencing to study the core and pangenomes of soil and plant-associated prokaryotes.</title>
        <authorList>
            <person name="Whitman W."/>
        </authorList>
    </citation>
    <scope>NUCLEOTIDE SEQUENCE [LARGE SCALE GENOMIC DNA]</scope>
    <source>
        <strain evidence="5 6">X5P2</strain>
    </source>
</reference>
<gene>
    <name evidence="5" type="ORF">HDF14_002496</name>
</gene>
<evidence type="ECO:0000313" key="5">
    <source>
        <dbReference type="EMBL" id="MBB5328880.1"/>
    </source>
</evidence>
<dbReference type="PANTHER" id="PTHR42776">
    <property type="entry name" value="SERINE PEPTIDASE S9 FAMILY MEMBER"/>
    <property type="match status" value="1"/>
</dbReference>
<feature type="compositionally biased region" description="Polar residues" evidence="3">
    <location>
        <begin position="759"/>
        <end position="777"/>
    </location>
</feature>
<feature type="region of interest" description="Disordered" evidence="3">
    <location>
        <begin position="759"/>
        <end position="900"/>
    </location>
</feature>
<keyword evidence="1" id="KW-0378">Hydrolase</keyword>
<dbReference type="Gene3D" id="3.40.50.1820">
    <property type="entry name" value="alpha/beta hydrolase"/>
    <property type="match status" value="1"/>
</dbReference>
<dbReference type="PANTHER" id="PTHR42776:SF4">
    <property type="entry name" value="ACYLAMINO-ACID-RELEASING ENZYME"/>
    <property type="match status" value="1"/>
</dbReference>
<dbReference type="SUPFAM" id="SSF82171">
    <property type="entry name" value="DPP6 N-terminal domain-like"/>
    <property type="match status" value="1"/>
</dbReference>
<feature type="compositionally biased region" description="Low complexity" evidence="3">
    <location>
        <begin position="803"/>
        <end position="821"/>
    </location>
</feature>
<keyword evidence="2" id="KW-0720">Serine protease</keyword>
<dbReference type="SUPFAM" id="SSF53474">
    <property type="entry name" value="alpha/beta-Hydrolases"/>
    <property type="match status" value="1"/>
</dbReference>
<feature type="compositionally biased region" description="Polar residues" evidence="3">
    <location>
        <begin position="833"/>
        <end position="845"/>
    </location>
</feature>
<name>A0A9X0QEF3_9BACT</name>
<feature type="domain" description="Peptidase S9 prolyl oligopeptidase catalytic" evidence="4">
    <location>
        <begin position="555"/>
        <end position="750"/>
    </location>
</feature>
<organism evidence="5 6">
    <name type="scientific">Tunturiibacter gelidiferens</name>
    <dbReference type="NCBI Taxonomy" id="3069689"/>
    <lineage>
        <taxon>Bacteria</taxon>
        <taxon>Pseudomonadati</taxon>
        <taxon>Acidobacteriota</taxon>
        <taxon>Terriglobia</taxon>
        <taxon>Terriglobales</taxon>
        <taxon>Acidobacteriaceae</taxon>
        <taxon>Tunturiibacter</taxon>
    </lineage>
</organism>
<sequence length="1039" mass="113367">MRNRVIRVTLLAATIAGVSRWGWGQAGSLSATPAAKHPMKFDDLQRMKRVSDPQISPSGKWVMFSETEVGLDRNSMVTHLWVVPLGGVANVASGAREWQITSTKEGEFGGRFSPDGKMLLFIANDRETGRTQLFVAPWDDTAGKPGTSKRLTNIITGVDGPRWSPDSQRILFTSRVYPECSDEAAWAAEDACNKAKDEVAGIHSAETQTSNHAARQDQNSAPVSKRSHMLVVFATNGNAIRDLTPRRNVGDAGVPAFSSGSSRVGYEWAPDSMEVAFVANTDHSSEATISNNIFVLRLNDATARPLKLSSSPGSDDVPAYSPDGKWLAFRSQAFAGQKNDQFKLRLLDRRSGIISDTLPNFDRGIDEFTWAPDSGSIFFATHDRGESQIYSVAVADEDTIHYVPMPTGYLTLLVSQTKYESGGLQISSDGSWLVSTSTKVERPAEIFRTSLRIFTDDAPEVKQQKIGLKLALAEDKANPPIDRAVPVAPEALTHLNDRLLEGLALEKMQSFWFAAQDNTKLQGFLIPPPAFDPSRKYPVKLLIHEDPHKAWGDEWSYRWNPELMAAPGYVVVMVNPRGSTGYGQAFLDGLNGEWGGKVYSDLLKGLDYAEQHYNFIDKARECTLGAGFGGLMANWILTHTNRFACLVTHDGMINLESTYGATGPTDAKRIQQWSPMPSIQNARTPTLVIHSQRDNRLDVSESQQLYTALQRLNVQSRMLNLPNDEHLEDQPQNSKLWYESIGDWCDRWTKTNRYATGSTQPATLATVPETTKTQPVPVSSRPVAPTAPESTKTQSPPTKPAIATSASSVPPVQPAPALSAPTHITMPTPAPVVQSSPRPASTPETSPRAPVPELPEVSKTKQNPQTANPAVSQTVPAPSTPPLNRPRTQPQALPPPLPAQNISQGSFAISISTLANKLQIGEDARVMITLTNVSDHPILFAHCPGTDNPEFSFIFLVRNAAGRLMGENIANSSGASDVRTVDHVPPGGTVIQTAHLSKLVHLSQPGQYTVRVYRKDADKNLVVQSNEVTLNIVSSLPIQ</sequence>
<evidence type="ECO:0000256" key="3">
    <source>
        <dbReference type="SAM" id="MobiDB-lite"/>
    </source>
</evidence>
<dbReference type="InterPro" id="IPR011042">
    <property type="entry name" value="6-blade_b-propeller_TolB-like"/>
</dbReference>
<proteinExistence type="predicted"/>